<feature type="coiled-coil region" evidence="1">
    <location>
        <begin position="142"/>
        <end position="169"/>
    </location>
</feature>
<feature type="transmembrane region" description="Helical" evidence="2">
    <location>
        <begin position="74"/>
        <end position="95"/>
    </location>
</feature>
<dbReference type="Gene3D" id="3.30.565.10">
    <property type="entry name" value="Histidine kinase-like ATPase, C-terminal domain"/>
    <property type="match status" value="1"/>
</dbReference>
<keyword evidence="5" id="KW-1185">Reference proteome</keyword>
<reference evidence="4 5" key="1">
    <citation type="submission" date="2023-11" db="EMBL/GenBank/DDBJ databases">
        <title>Paucibacter sp. nov., isolated from fresh soil in Korea.</title>
        <authorList>
            <person name="Le N.T.T."/>
        </authorList>
    </citation>
    <scope>NUCLEOTIDE SEQUENCE [LARGE SCALE GENOMIC DNA]</scope>
    <source>
        <strain evidence="4 5">R3-3</strain>
    </source>
</reference>
<comment type="caution">
    <text evidence="4">The sequence shown here is derived from an EMBL/GenBank/DDBJ whole genome shotgun (WGS) entry which is preliminary data.</text>
</comment>
<dbReference type="InterPro" id="IPR010559">
    <property type="entry name" value="Sig_transdc_His_kin_internal"/>
</dbReference>
<dbReference type="PANTHER" id="PTHR34220">
    <property type="entry name" value="SENSOR HISTIDINE KINASE YPDA"/>
    <property type="match status" value="1"/>
</dbReference>
<feature type="transmembrane region" description="Helical" evidence="2">
    <location>
        <begin position="43"/>
        <end position="62"/>
    </location>
</feature>
<feature type="transmembrane region" description="Helical" evidence="2">
    <location>
        <begin position="12"/>
        <end position="31"/>
    </location>
</feature>
<sequence length="350" mass="37466">MHPVFADYRRLLGFMGACLGVGALLAGLLSVSGQGPWPRALLFALPVCVVYGFVALSSYFLCRGFADRRWPALLALYAAAPVVAALSWLGLAVSWNSLGTLIGAAPLLVLTPAAWLMLFAAGGLLYLLALLAHEVLLAVERAHQAAQAAEQARTLAREAELQLLRAQVNPHFLFNCLNSISALTQIEPAAARDMAIELAQFFRATLALADRPQLPLADELALCEQYAAIELRRFGAKLALQWQVEEAVRACLVPAMSLQPLLENAIKHGIGPLAGGGTVRLAAGIEQGQLKLEVSNPVDPLAAPQPGHGLGLRNLRSRLEALHGPQARIAWQRLGTDFVVTLLLPATMPR</sequence>
<dbReference type="GO" id="GO:0016301">
    <property type="term" value="F:kinase activity"/>
    <property type="evidence" value="ECO:0007669"/>
    <property type="project" value="UniProtKB-KW"/>
</dbReference>
<keyword evidence="2" id="KW-0812">Transmembrane</keyword>
<evidence type="ECO:0000313" key="4">
    <source>
        <dbReference type="EMBL" id="MDY0745802.1"/>
    </source>
</evidence>
<dbReference type="InterPro" id="IPR050640">
    <property type="entry name" value="Bact_2-comp_sensor_kinase"/>
</dbReference>
<protein>
    <submittedName>
        <fullName evidence="4">Histidine kinase</fullName>
    </submittedName>
</protein>
<evidence type="ECO:0000256" key="1">
    <source>
        <dbReference type="SAM" id="Coils"/>
    </source>
</evidence>
<dbReference type="Proteomes" id="UP001285263">
    <property type="component" value="Unassembled WGS sequence"/>
</dbReference>
<keyword evidence="2" id="KW-1133">Transmembrane helix</keyword>
<gene>
    <name evidence="4" type="ORF">SNE35_14880</name>
</gene>
<organism evidence="4 5">
    <name type="scientific">Roseateles agri</name>
    <dbReference type="NCBI Taxonomy" id="3098619"/>
    <lineage>
        <taxon>Bacteria</taxon>
        <taxon>Pseudomonadati</taxon>
        <taxon>Pseudomonadota</taxon>
        <taxon>Betaproteobacteria</taxon>
        <taxon>Burkholderiales</taxon>
        <taxon>Sphaerotilaceae</taxon>
        <taxon>Roseateles</taxon>
    </lineage>
</organism>
<accession>A0ABU5DHQ0</accession>
<evidence type="ECO:0000259" key="3">
    <source>
        <dbReference type="Pfam" id="PF06580"/>
    </source>
</evidence>
<proteinExistence type="predicted"/>
<keyword evidence="4" id="KW-0808">Transferase</keyword>
<dbReference type="InterPro" id="IPR036890">
    <property type="entry name" value="HATPase_C_sf"/>
</dbReference>
<keyword evidence="2" id="KW-0472">Membrane</keyword>
<dbReference type="RefSeq" id="WP_320423696.1">
    <property type="nucleotide sequence ID" value="NZ_JAXCLA010000004.1"/>
</dbReference>
<name>A0ABU5DHQ0_9BURK</name>
<evidence type="ECO:0000256" key="2">
    <source>
        <dbReference type="SAM" id="Phobius"/>
    </source>
</evidence>
<dbReference type="PANTHER" id="PTHR34220:SF7">
    <property type="entry name" value="SENSOR HISTIDINE KINASE YPDA"/>
    <property type="match status" value="1"/>
</dbReference>
<feature type="transmembrane region" description="Helical" evidence="2">
    <location>
        <begin position="107"/>
        <end position="131"/>
    </location>
</feature>
<dbReference type="EMBL" id="JAXCLA010000004">
    <property type="protein sequence ID" value="MDY0745802.1"/>
    <property type="molecule type" value="Genomic_DNA"/>
</dbReference>
<keyword evidence="4" id="KW-0418">Kinase</keyword>
<dbReference type="SUPFAM" id="SSF55874">
    <property type="entry name" value="ATPase domain of HSP90 chaperone/DNA topoisomerase II/histidine kinase"/>
    <property type="match status" value="1"/>
</dbReference>
<keyword evidence="1" id="KW-0175">Coiled coil</keyword>
<feature type="domain" description="Signal transduction histidine kinase internal region" evidence="3">
    <location>
        <begin position="159"/>
        <end position="238"/>
    </location>
</feature>
<dbReference type="Pfam" id="PF06580">
    <property type="entry name" value="His_kinase"/>
    <property type="match status" value="1"/>
</dbReference>
<evidence type="ECO:0000313" key="5">
    <source>
        <dbReference type="Proteomes" id="UP001285263"/>
    </source>
</evidence>